<organism evidence="2 3">
    <name type="scientific">Giardia duodenalis assemblage B</name>
    <dbReference type="NCBI Taxonomy" id="1394984"/>
    <lineage>
        <taxon>Eukaryota</taxon>
        <taxon>Metamonada</taxon>
        <taxon>Diplomonadida</taxon>
        <taxon>Hexamitidae</taxon>
        <taxon>Giardiinae</taxon>
        <taxon>Giardia</taxon>
    </lineage>
</organism>
<dbReference type="VEuPathDB" id="GiardiaDB:QR46_3064"/>
<name>A0A132NSI5_GIAIN</name>
<comment type="caution">
    <text evidence="2">The sequence shown here is derived from an EMBL/GenBank/DDBJ whole genome shotgun (WGS) entry which is preliminary data.</text>
</comment>
<evidence type="ECO:0000313" key="2">
    <source>
        <dbReference type="EMBL" id="KWX12958.1"/>
    </source>
</evidence>
<dbReference type="EMBL" id="JXTI01000091">
    <property type="protein sequence ID" value="KWX12958.1"/>
    <property type="molecule type" value="Genomic_DNA"/>
</dbReference>
<dbReference type="PANTHER" id="PTHR34230">
    <property type="entry name" value="ASSEMBLY ABNORMAL PROTEIN 6, PUTATIVE-RELATED"/>
    <property type="match status" value="1"/>
</dbReference>
<reference evidence="2 3" key="1">
    <citation type="journal article" date="2015" name="Mol. Biochem. Parasitol.">
        <title>Identification of polymorphic genes for use in assemblage B genotyping assays through comparative genomics of multiple assemblage B Giardia duodenalis isolates.</title>
        <authorList>
            <person name="Wielinga C."/>
            <person name="Thompson R.C."/>
            <person name="Monis P."/>
            <person name="Ryan U."/>
        </authorList>
    </citation>
    <scope>NUCLEOTIDE SEQUENCE [LARGE SCALE GENOMIC DNA]</scope>
    <source>
        <strain evidence="2 3">BAH15c1</strain>
    </source>
</reference>
<dbReference type="InterPro" id="IPR038558">
    <property type="entry name" value="SAS-6_N_sf"/>
</dbReference>
<protein>
    <recommendedName>
        <fullName evidence="1">Spindle assembly abnormal protein 6 N-terminal domain-containing protein</fullName>
    </recommendedName>
</protein>
<dbReference type="Pfam" id="PF16531">
    <property type="entry name" value="SAS-6_N"/>
    <property type="match status" value="1"/>
</dbReference>
<dbReference type="AlphaFoldDB" id="A0A132NSI5"/>
<feature type="domain" description="Spindle assembly abnormal protein 6 N-terminal" evidence="1">
    <location>
        <begin position="23"/>
        <end position="148"/>
    </location>
</feature>
<dbReference type="Proteomes" id="UP000070089">
    <property type="component" value="Unassembled WGS sequence"/>
</dbReference>
<accession>A0A132NSI5</accession>
<dbReference type="InterPro" id="IPR032396">
    <property type="entry name" value="SAS-6_N"/>
</dbReference>
<sequence length="202" mass="23143">MLVQKSKFSFYRKMTEQTAEKIVFAKEVTCQLRKLEAPSEQGLNENLLFRVISTPSACVLKLSSEQDIYFNFSAVIDRASYEEMRREQNLMVTYADFPSHLAKLLTTVQREQKQYIAIFFVGADGLTGKVDIIENFKGFKYIDIISLPVESATQAEIQEDIARRYALLREQNIRLQAQVNELRSVIKNRIPNFAPGSSTNSL</sequence>
<evidence type="ECO:0000259" key="1">
    <source>
        <dbReference type="Pfam" id="PF16531"/>
    </source>
</evidence>
<proteinExistence type="predicted"/>
<evidence type="ECO:0000313" key="3">
    <source>
        <dbReference type="Proteomes" id="UP000070089"/>
    </source>
</evidence>
<gene>
    <name evidence="2" type="ORF">QR46_3064</name>
</gene>
<dbReference type="Gene3D" id="2.170.210.20">
    <property type="entry name" value="Spindle assembly abnormal protein 6, N-terminal domain"/>
    <property type="match status" value="1"/>
</dbReference>
<dbReference type="PANTHER" id="PTHR34230:SF2">
    <property type="entry name" value="SPINDLE ASSEMBLY ABNORMAL PROTEIN 6 N-TERMINAL DOMAIN-CONTAINING PROTEIN"/>
    <property type="match status" value="1"/>
</dbReference>
<dbReference type="OrthoDB" id="49058at2759"/>